<dbReference type="EMBL" id="CAJVPP010021964">
    <property type="protein sequence ID" value="CAG8744012.1"/>
    <property type="molecule type" value="Genomic_DNA"/>
</dbReference>
<organism evidence="1 2">
    <name type="scientific">Funneliformis mosseae</name>
    <name type="common">Endomycorrhizal fungus</name>
    <name type="synonym">Glomus mosseae</name>
    <dbReference type="NCBI Taxonomy" id="27381"/>
    <lineage>
        <taxon>Eukaryota</taxon>
        <taxon>Fungi</taxon>
        <taxon>Fungi incertae sedis</taxon>
        <taxon>Mucoromycota</taxon>
        <taxon>Glomeromycotina</taxon>
        <taxon>Glomeromycetes</taxon>
        <taxon>Glomerales</taxon>
        <taxon>Glomeraceae</taxon>
        <taxon>Funneliformis</taxon>
    </lineage>
</organism>
<evidence type="ECO:0000313" key="2">
    <source>
        <dbReference type="Proteomes" id="UP000789375"/>
    </source>
</evidence>
<evidence type="ECO:0000313" key="1">
    <source>
        <dbReference type="EMBL" id="CAG8744012.1"/>
    </source>
</evidence>
<name>A0A9N9IP78_FUNMO</name>
<dbReference type="Proteomes" id="UP000789375">
    <property type="component" value="Unassembled WGS sequence"/>
</dbReference>
<protein>
    <submittedName>
        <fullName evidence="1">4372_t:CDS:1</fullName>
    </submittedName>
</protein>
<dbReference type="AlphaFoldDB" id="A0A9N9IP78"/>
<feature type="non-terminal residue" evidence="1">
    <location>
        <position position="1"/>
    </location>
</feature>
<proteinExistence type="predicted"/>
<accession>A0A9N9IP78</accession>
<reference evidence="1" key="1">
    <citation type="submission" date="2021-06" db="EMBL/GenBank/DDBJ databases">
        <authorList>
            <person name="Kallberg Y."/>
            <person name="Tangrot J."/>
            <person name="Rosling A."/>
        </authorList>
    </citation>
    <scope>NUCLEOTIDE SEQUENCE</scope>
    <source>
        <strain evidence="1">87-6 pot B 2015</strain>
    </source>
</reference>
<gene>
    <name evidence="1" type="ORF">FMOSSE_LOCUS16307</name>
</gene>
<feature type="non-terminal residue" evidence="1">
    <location>
        <position position="200"/>
    </location>
</feature>
<keyword evidence="2" id="KW-1185">Reference proteome</keyword>
<sequence length="200" mass="23743">FGLVIQWPEVGCYEENARSQCKKNMTNLHRYLTKVTEHQLCLMSDEDLKSFDWNLYNTDVDYDDDKAFHEFEVSKSQEEQDDFKIYPGFKVNLSDKIKSEIQNTQEDGVPLHPIVIESATNQSFVTRRLIKETIHPQVFHLWLYISEFSQELQSRLQGRRLYIDRKTMDMNSLEILIIHGLKMEDELLEPFRSEIQTAKF</sequence>
<comment type="caution">
    <text evidence="1">The sequence shown here is derived from an EMBL/GenBank/DDBJ whole genome shotgun (WGS) entry which is preliminary data.</text>
</comment>